<protein>
    <submittedName>
        <fullName evidence="2">ATP-dependent DNA helicase</fullName>
    </submittedName>
</protein>
<comment type="caution">
    <text evidence="2">The sequence shown here is derived from an EMBL/GenBank/DDBJ whole genome shotgun (WGS) entry which is preliminary data.</text>
</comment>
<sequence length="119" mass="13412">MSNKSYWCLCERAIIPPRNVTAEEINGINLLNYPLQFLNSFSGLLPHKLKLKVSSPITLLRNLQPPNLCKGSLAITIKKAQGLTSKYVGVNLRSEYFSHGQLYVGFSRNGYPNHLMTFI</sequence>
<dbReference type="SUPFAM" id="SSF52540">
    <property type="entry name" value="P-loop containing nucleoside triphosphate hydrolases"/>
    <property type="match status" value="1"/>
</dbReference>
<keyword evidence="2" id="KW-0067">ATP-binding</keyword>
<keyword evidence="2" id="KW-0547">Nucleotide-binding</keyword>
<evidence type="ECO:0000313" key="3">
    <source>
        <dbReference type="Proteomes" id="UP000478052"/>
    </source>
</evidence>
<name>A0A6G0Y2I1_APHCR</name>
<evidence type="ECO:0000259" key="1">
    <source>
        <dbReference type="Pfam" id="PF21530"/>
    </source>
</evidence>
<dbReference type="EMBL" id="VUJU01006733">
    <property type="protein sequence ID" value="KAF0747735.1"/>
    <property type="molecule type" value="Genomic_DNA"/>
</dbReference>
<feature type="non-terminal residue" evidence="2">
    <location>
        <position position="119"/>
    </location>
</feature>
<dbReference type="InterPro" id="IPR049163">
    <property type="entry name" value="Pif1-like_2B_dom"/>
</dbReference>
<organism evidence="2 3">
    <name type="scientific">Aphis craccivora</name>
    <name type="common">Cowpea aphid</name>
    <dbReference type="NCBI Taxonomy" id="307492"/>
    <lineage>
        <taxon>Eukaryota</taxon>
        <taxon>Metazoa</taxon>
        <taxon>Ecdysozoa</taxon>
        <taxon>Arthropoda</taxon>
        <taxon>Hexapoda</taxon>
        <taxon>Insecta</taxon>
        <taxon>Pterygota</taxon>
        <taxon>Neoptera</taxon>
        <taxon>Paraneoptera</taxon>
        <taxon>Hemiptera</taxon>
        <taxon>Sternorrhyncha</taxon>
        <taxon>Aphidomorpha</taxon>
        <taxon>Aphidoidea</taxon>
        <taxon>Aphididae</taxon>
        <taxon>Aphidini</taxon>
        <taxon>Aphis</taxon>
        <taxon>Aphis</taxon>
    </lineage>
</organism>
<reference evidence="2 3" key="1">
    <citation type="submission" date="2019-08" db="EMBL/GenBank/DDBJ databases">
        <title>Whole genome of Aphis craccivora.</title>
        <authorList>
            <person name="Voronova N.V."/>
            <person name="Shulinski R.S."/>
            <person name="Bandarenka Y.V."/>
            <person name="Zhorov D.G."/>
            <person name="Warner D."/>
        </authorList>
    </citation>
    <scope>NUCLEOTIDE SEQUENCE [LARGE SCALE GENOMIC DNA]</scope>
    <source>
        <strain evidence="2">180601</strain>
        <tissue evidence="2">Whole Body</tissue>
    </source>
</reference>
<proteinExistence type="predicted"/>
<dbReference type="Proteomes" id="UP000478052">
    <property type="component" value="Unassembled WGS sequence"/>
</dbReference>
<keyword evidence="2" id="KW-0378">Hydrolase</keyword>
<gene>
    <name evidence="2" type="ORF">FWK35_00028150</name>
</gene>
<keyword evidence="2" id="KW-0347">Helicase</keyword>
<dbReference type="Pfam" id="PF21530">
    <property type="entry name" value="Pif1_2B_dom"/>
    <property type="match status" value="1"/>
</dbReference>
<dbReference type="InterPro" id="IPR027417">
    <property type="entry name" value="P-loop_NTPase"/>
</dbReference>
<dbReference type="PANTHER" id="PTHR10492:SF57">
    <property type="entry name" value="ATP-DEPENDENT DNA HELICASE"/>
    <property type="match status" value="1"/>
</dbReference>
<dbReference type="GO" id="GO:0004386">
    <property type="term" value="F:helicase activity"/>
    <property type="evidence" value="ECO:0007669"/>
    <property type="project" value="UniProtKB-KW"/>
</dbReference>
<dbReference type="PANTHER" id="PTHR10492">
    <property type="match status" value="1"/>
</dbReference>
<feature type="domain" description="DNA helicase Pif1-like 2B" evidence="1">
    <location>
        <begin position="37"/>
        <end position="75"/>
    </location>
</feature>
<dbReference type="AlphaFoldDB" id="A0A6G0Y2I1"/>
<evidence type="ECO:0000313" key="2">
    <source>
        <dbReference type="EMBL" id="KAF0747735.1"/>
    </source>
</evidence>
<accession>A0A6G0Y2I1</accession>
<keyword evidence="3" id="KW-1185">Reference proteome</keyword>